<dbReference type="Pfam" id="PF00240">
    <property type="entry name" value="ubiquitin"/>
    <property type="match status" value="2"/>
</dbReference>
<feature type="domain" description="Ubiquitin-like" evidence="1">
    <location>
        <begin position="1"/>
        <end position="89"/>
    </location>
</feature>
<proteinExistence type="predicted"/>
<dbReference type="InterPro" id="IPR000626">
    <property type="entry name" value="Ubiquitin-like_dom"/>
</dbReference>
<protein>
    <submittedName>
        <fullName evidence="2">The 35-36 Moad insertion mutant of ubiquitin</fullName>
    </submittedName>
</protein>
<dbReference type="EMBL" id="JAKELL010000180">
    <property type="protein sequence ID" value="KAH8979249.1"/>
    <property type="molecule type" value="Genomic_DNA"/>
</dbReference>
<dbReference type="InterPro" id="IPR029071">
    <property type="entry name" value="Ubiquitin-like_domsf"/>
</dbReference>
<evidence type="ECO:0000313" key="3">
    <source>
        <dbReference type="Proteomes" id="UP001201163"/>
    </source>
</evidence>
<name>A0AAD4L3Y4_9AGAM</name>
<dbReference type="AlphaFoldDB" id="A0AAD4L3Y4"/>
<dbReference type="SUPFAM" id="SSF54236">
    <property type="entry name" value="Ubiquitin-like"/>
    <property type="match status" value="1"/>
</dbReference>
<organism evidence="2 3">
    <name type="scientific">Lactarius akahatsu</name>
    <dbReference type="NCBI Taxonomy" id="416441"/>
    <lineage>
        <taxon>Eukaryota</taxon>
        <taxon>Fungi</taxon>
        <taxon>Dikarya</taxon>
        <taxon>Basidiomycota</taxon>
        <taxon>Agaricomycotina</taxon>
        <taxon>Agaricomycetes</taxon>
        <taxon>Russulales</taxon>
        <taxon>Russulaceae</taxon>
        <taxon>Lactarius</taxon>
    </lineage>
</organism>
<comment type="caution">
    <text evidence="2">The sequence shown here is derived from an EMBL/GenBank/DDBJ whole genome shotgun (WGS) entry which is preliminary data.</text>
</comment>
<dbReference type="PROSITE" id="PS50053">
    <property type="entry name" value="UBIQUITIN_2"/>
    <property type="match status" value="1"/>
</dbReference>
<dbReference type="Proteomes" id="UP001201163">
    <property type="component" value="Unassembled WGS sequence"/>
</dbReference>
<dbReference type="Gene3D" id="3.10.20.90">
    <property type="entry name" value="Phosphatidylinositol 3-kinase Catalytic Subunit, Chain A, domain 1"/>
    <property type="match status" value="1"/>
</dbReference>
<reference evidence="2" key="1">
    <citation type="submission" date="2022-01" db="EMBL/GenBank/DDBJ databases">
        <title>Comparative genomics reveals a dynamic genome evolution in the ectomycorrhizal milk-cap (Lactarius) mushrooms.</title>
        <authorList>
            <consortium name="DOE Joint Genome Institute"/>
            <person name="Lebreton A."/>
            <person name="Tang N."/>
            <person name="Kuo A."/>
            <person name="LaButti K."/>
            <person name="Drula E."/>
            <person name="Barry K."/>
            <person name="Clum A."/>
            <person name="Lipzen A."/>
            <person name="Mousain D."/>
            <person name="Ng V."/>
            <person name="Wang R."/>
            <person name="Wang X."/>
            <person name="Dai Y."/>
            <person name="Henrissat B."/>
            <person name="Grigoriev I.V."/>
            <person name="Guerin-Laguette A."/>
            <person name="Yu F."/>
            <person name="Martin F.M."/>
        </authorList>
    </citation>
    <scope>NUCLEOTIDE SEQUENCE</scope>
    <source>
        <strain evidence="2">QP</strain>
    </source>
</reference>
<gene>
    <name evidence="2" type="ORF">EDB92DRAFT_1905485</name>
</gene>
<dbReference type="SMART" id="SM00213">
    <property type="entry name" value="UBQ"/>
    <property type="match status" value="1"/>
</dbReference>
<evidence type="ECO:0000313" key="2">
    <source>
        <dbReference type="EMBL" id="KAH8979249.1"/>
    </source>
</evidence>
<evidence type="ECO:0000259" key="1">
    <source>
        <dbReference type="PROSITE" id="PS50053"/>
    </source>
</evidence>
<dbReference type="InterPro" id="IPR050158">
    <property type="entry name" value="Ubiquitin_ubiquitin-like"/>
</dbReference>
<sequence>MQFFVKTLTGKTMALDMMPSSTVNDVKAQIDAINNPGRQRLVYDSCNNRSYDPIRLIYGGKELENAKSLLDYSIGQESILHLVQRLSGA</sequence>
<accession>A0AAD4L3Y4</accession>
<keyword evidence="3" id="KW-1185">Reference proteome</keyword>
<dbReference type="PANTHER" id="PTHR10666">
    <property type="entry name" value="UBIQUITIN"/>
    <property type="match status" value="1"/>
</dbReference>